<name>A0ABV6GZC0_9PAST</name>
<feature type="domain" description="YheO-like" evidence="1">
    <location>
        <begin position="23"/>
        <end position="129"/>
    </location>
</feature>
<dbReference type="PANTHER" id="PTHR35568">
    <property type="entry name" value="TRANSCRIPTIONAL REGULATOR DAUR"/>
    <property type="match status" value="1"/>
</dbReference>
<protein>
    <submittedName>
        <fullName evidence="3">Transcriptional regulator</fullName>
    </submittedName>
</protein>
<dbReference type="InterPro" id="IPR039445">
    <property type="entry name" value="DauR-like_HTH"/>
</dbReference>
<dbReference type="Pfam" id="PF13309">
    <property type="entry name" value="HTH_22"/>
    <property type="match status" value="1"/>
</dbReference>
<evidence type="ECO:0000259" key="1">
    <source>
        <dbReference type="Pfam" id="PF08348"/>
    </source>
</evidence>
<evidence type="ECO:0000313" key="4">
    <source>
        <dbReference type="Proteomes" id="UP001589767"/>
    </source>
</evidence>
<keyword evidence="4" id="KW-1185">Reference proteome</keyword>
<dbReference type="InterPro" id="IPR013559">
    <property type="entry name" value="YheO"/>
</dbReference>
<feature type="domain" description="Transcriptional regulator DauR-like HTH" evidence="2">
    <location>
        <begin position="164"/>
        <end position="225"/>
    </location>
</feature>
<reference evidence="3 4" key="1">
    <citation type="submission" date="2024-09" db="EMBL/GenBank/DDBJ databases">
        <authorList>
            <person name="Sun Q."/>
            <person name="Mori K."/>
        </authorList>
    </citation>
    <scope>NUCLEOTIDE SEQUENCE [LARGE SCALE GENOMIC DNA]</scope>
    <source>
        <strain evidence="3 4">CCM 7539</strain>
    </source>
</reference>
<dbReference type="Proteomes" id="UP001589767">
    <property type="component" value="Unassembled WGS sequence"/>
</dbReference>
<comment type="caution">
    <text evidence="3">The sequence shown here is derived from an EMBL/GenBank/DDBJ whole genome shotgun (WGS) entry which is preliminary data.</text>
</comment>
<sequence>MKKALAKKSILNSPLTKIDRLILQRYEPVLDMLSNLLGAECEAVLHSLEDLEHSVIKITNAHLTGRKAGAPITNTALRMLKQIESGQTMVSSAYFTHSKTGKRMRSITQAIYGENQRIIGLLCVNLNLDIPLADFFQFLFNDTTNSKQESQQTEHFAENAEDLLQQITQQVITEVNLDPTISIANRNKQIIFLLNQKGVFELKGAIKQVAELLNLSIHTVYMHLRKHQK</sequence>
<dbReference type="PANTHER" id="PTHR35568:SF1">
    <property type="entry name" value="TRANSCRIPTIONAL REGULATOR DAUR"/>
    <property type="match status" value="1"/>
</dbReference>
<dbReference type="EMBL" id="JBHLWB010000002">
    <property type="protein sequence ID" value="MFC0308714.1"/>
    <property type="molecule type" value="Genomic_DNA"/>
</dbReference>
<dbReference type="RefSeq" id="WP_382369260.1">
    <property type="nucleotide sequence ID" value="NZ_JBHLWB010000002.1"/>
</dbReference>
<dbReference type="InterPro" id="IPR039446">
    <property type="entry name" value="DauR-like"/>
</dbReference>
<dbReference type="Pfam" id="PF08348">
    <property type="entry name" value="PAS_6"/>
    <property type="match status" value="1"/>
</dbReference>
<evidence type="ECO:0000313" key="3">
    <source>
        <dbReference type="EMBL" id="MFC0308714.1"/>
    </source>
</evidence>
<evidence type="ECO:0000259" key="2">
    <source>
        <dbReference type="Pfam" id="PF13309"/>
    </source>
</evidence>
<accession>A0ABV6GZC0</accession>
<organism evidence="3 4">
    <name type="scientific">Gallibacterium trehalosifermentans</name>
    <dbReference type="NCBI Taxonomy" id="516935"/>
    <lineage>
        <taxon>Bacteria</taxon>
        <taxon>Pseudomonadati</taxon>
        <taxon>Pseudomonadota</taxon>
        <taxon>Gammaproteobacteria</taxon>
        <taxon>Pasteurellales</taxon>
        <taxon>Pasteurellaceae</taxon>
        <taxon>Gallibacterium</taxon>
    </lineage>
</organism>
<gene>
    <name evidence="3" type="ORF">ACFFHK_03195</name>
</gene>
<dbReference type="CDD" id="cd18773">
    <property type="entry name" value="PDC1_HK_sensor"/>
    <property type="match status" value="1"/>
</dbReference>
<proteinExistence type="predicted"/>